<dbReference type="Proteomes" id="UP000541444">
    <property type="component" value="Unassembled WGS sequence"/>
</dbReference>
<dbReference type="InterPro" id="IPR012921">
    <property type="entry name" value="SPOC_C"/>
</dbReference>
<protein>
    <recommendedName>
        <fullName evidence="2">Spen paralogue and orthologue SPOC C-terminal domain-containing protein</fullName>
    </recommendedName>
</protein>
<dbReference type="GO" id="GO:0005634">
    <property type="term" value="C:nucleus"/>
    <property type="evidence" value="ECO:0007669"/>
    <property type="project" value="TreeGrafter"/>
</dbReference>
<organism evidence="3 4">
    <name type="scientific">Kingdonia uniflora</name>
    <dbReference type="NCBI Taxonomy" id="39325"/>
    <lineage>
        <taxon>Eukaryota</taxon>
        <taxon>Viridiplantae</taxon>
        <taxon>Streptophyta</taxon>
        <taxon>Embryophyta</taxon>
        <taxon>Tracheophyta</taxon>
        <taxon>Spermatophyta</taxon>
        <taxon>Magnoliopsida</taxon>
        <taxon>Ranunculales</taxon>
        <taxon>Circaeasteraceae</taxon>
        <taxon>Kingdonia</taxon>
    </lineage>
</organism>
<evidence type="ECO:0000313" key="4">
    <source>
        <dbReference type="Proteomes" id="UP000541444"/>
    </source>
</evidence>
<gene>
    <name evidence="3" type="ORF">GIB67_019440</name>
</gene>
<feature type="compositionally biased region" description="Low complexity" evidence="1">
    <location>
        <begin position="338"/>
        <end position="349"/>
    </location>
</feature>
<dbReference type="OrthoDB" id="1884872at2759"/>
<proteinExistence type="predicted"/>
<reference evidence="3 4" key="1">
    <citation type="journal article" date="2020" name="IScience">
        <title>Genome Sequencing of the Endangered Kingdonia uniflora (Circaeasteraceae, Ranunculales) Reveals Potential Mechanisms of Evolutionary Specialization.</title>
        <authorList>
            <person name="Sun Y."/>
            <person name="Deng T."/>
            <person name="Zhang A."/>
            <person name="Moore M.J."/>
            <person name="Landis J.B."/>
            <person name="Lin N."/>
            <person name="Zhang H."/>
            <person name="Zhang X."/>
            <person name="Huang J."/>
            <person name="Zhang X."/>
            <person name="Sun H."/>
            <person name="Wang H."/>
        </authorList>
    </citation>
    <scope>NUCLEOTIDE SEQUENCE [LARGE SCALE GENOMIC DNA]</scope>
    <source>
        <strain evidence="3">TB1705</strain>
        <tissue evidence="3">Leaf</tissue>
    </source>
</reference>
<keyword evidence="4" id="KW-1185">Reference proteome</keyword>
<dbReference type="GO" id="GO:0006351">
    <property type="term" value="P:DNA-templated transcription"/>
    <property type="evidence" value="ECO:0007669"/>
    <property type="project" value="TreeGrafter"/>
</dbReference>
<accession>A0A7J7MTZ7</accession>
<feature type="region of interest" description="Disordered" evidence="1">
    <location>
        <begin position="212"/>
        <end position="383"/>
    </location>
</feature>
<evidence type="ECO:0000313" key="3">
    <source>
        <dbReference type="EMBL" id="KAF6158401.1"/>
    </source>
</evidence>
<dbReference type="PANTHER" id="PTHR11477:SF20">
    <property type="entry name" value="SPOC DOMAIN _ TRANSCRIPTION ELONGATION FACTOR S-II PROTEIN"/>
    <property type="match status" value="1"/>
</dbReference>
<evidence type="ECO:0000259" key="2">
    <source>
        <dbReference type="Pfam" id="PF07744"/>
    </source>
</evidence>
<feature type="domain" description="Spen paralogue and orthologue SPOC C-terminal" evidence="2">
    <location>
        <begin position="82"/>
        <end position="205"/>
    </location>
</feature>
<name>A0A7J7MTZ7_9MAGN</name>
<sequence>MIGFSLYPVLFQVETPHAEDTSGLSAAETPEFDSIRRFYCWELYMCNSCVKKSGTLIRTAMMDRRKEVDKQKESNENILPDPINGEKTSVKDWPSFLDIKGRVRRDPFEKFLQELPLSRSRAVMVLHFCWKEGSPESGRANILETADSYVADERVGFAEPAPGVELYLCPPHNKIVDMLVKHLSKSHTETLNSIDNGLIGIVVWRKAHVSSKKQNQSSLRRHQEKNSHANASVRTPPERPPAPPVSEPIDDIPPGFGPSASKDEDDLPEFDFVGGGSNPSGQGFSTQKLEARAPPPPRPVEQMRNLISKYGRGEMSSNGGVGVEIQPWNDDDDIPEWQPQMPSQQQQMPMPQPSLPLPPPPPPQPQAQLQSYSQQQNFAPPMPQPQMVTQQYYMPMQQHQLLPQQMVQHQIPNMIQGGQQVMVSSWPAQGATWTYQFGPNGLIMQPCNNYNGQQQQQQPYVGQYYGTQNGQINNTIWRPN</sequence>
<feature type="compositionally biased region" description="Pro residues" evidence="1">
    <location>
        <begin position="350"/>
        <end position="365"/>
    </location>
</feature>
<dbReference type="AlphaFoldDB" id="A0A7J7MTZ7"/>
<dbReference type="CDD" id="cd21538">
    <property type="entry name" value="SPOC_TFIIS"/>
    <property type="match status" value="1"/>
</dbReference>
<feature type="compositionally biased region" description="Low complexity" evidence="1">
    <location>
        <begin position="366"/>
        <end position="376"/>
    </location>
</feature>
<dbReference type="PANTHER" id="PTHR11477">
    <property type="entry name" value="TRANSCRIPTION FACTOR S-II ZINC FINGER DOMAIN-CONTAINING PROTEIN"/>
    <property type="match status" value="1"/>
</dbReference>
<comment type="caution">
    <text evidence="3">The sequence shown here is derived from an EMBL/GenBank/DDBJ whole genome shotgun (WGS) entry which is preliminary data.</text>
</comment>
<feature type="compositionally biased region" description="Polar residues" evidence="1">
    <location>
        <begin position="279"/>
        <end position="288"/>
    </location>
</feature>
<dbReference type="Pfam" id="PF07744">
    <property type="entry name" value="SPOC"/>
    <property type="match status" value="1"/>
</dbReference>
<dbReference type="EMBL" id="JACGCM010001222">
    <property type="protein sequence ID" value="KAF6158401.1"/>
    <property type="molecule type" value="Genomic_DNA"/>
</dbReference>
<evidence type="ECO:0000256" key="1">
    <source>
        <dbReference type="SAM" id="MobiDB-lite"/>
    </source>
</evidence>